<proteinExistence type="predicted"/>
<dbReference type="Gene3D" id="3.90.850.10">
    <property type="entry name" value="Fumarylacetoacetase-like, C-terminal domain"/>
    <property type="match status" value="1"/>
</dbReference>
<dbReference type="RefSeq" id="WP_244407850.1">
    <property type="nucleotide sequence ID" value="NZ_AP025637.1"/>
</dbReference>
<gene>
    <name evidence="1" type="ORF">Rmf_35610</name>
</gene>
<dbReference type="SUPFAM" id="SSF56529">
    <property type="entry name" value="FAH"/>
    <property type="match status" value="1"/>
</dbReference>
<organism evidence="1 2">
    <name type="scientific">Roseomonas fluvialis</name>
    <dbReference type="NCBI Taxonomy" id="1750527"/>
    <lineage>
        <taxon>Bacteria</taxon>
        <taxon>Pseudomonadati</taxon>
        <taxon>Pseudomonadota</taxon>
        <taxon>Alphaproteobacteria</taxon>
        <taxon>Acetobacterales</taxon>
        <taxon>Roseomonadaceae</taxon>
        <taxon>Roseomonas</taxon>
    </lineage>
</organism>
<reference evidence="1 2" key="1">
    <citation type="journal article" date="2016" name="Microbes Environ.">
        <title>Phylogenetically diverse aerobic anoxygenic phototrophic bacteria isolated from epilithic biofilms in Tama river, Japan.</title>
        <authorList>
            <person name="Hirose S."/>
            <person name="Matsuura K."/>
            <person name="Haruta S."/>
        </authorList>
    </citation>
    <scope>NUCLEOTIDE SEQUENCE [LARGE SCALE GENOMIC DNA]</scope>
    <source>
        <strain evidence="1 2">S08</strain>
    </source>
</reference>
<evidence type="ECO:0000313" key="2">
    <source>
        <dbReference type="Proteomes" id="UP000831327"/>
    </source>
</evidence>
<protein>
    <recommendedName>
        <fullName evidence="3">Hydratase</fullName>
    </recommendedName>
</protein>
<evidence type="ECO:0000313" key="1">
    <source>
        <dbReference type="EMBL" id="BDG73632.1"/>
    </source>
</evidence>
<accession>A0ABM7Y6K4</accession>
<keyword evidence="2" id="KW-1185">Reference proteome</keyword>
<dbReference type="InterPro" id="IPR036663">
    <property type="entry name" value="Fumarylacetoacetase_C_sf"/>
</dbReference>
<sequence length="241" mass="23924">MDPEARRVLADALIEAFETGNPIVPLQPELVPADAAAGEAVAEAVLDGLALVPCGLRCVLQPDRSMRFGPLLEPRLMRDGAALPLVALRHARVSAAALGVLGAALDPDASGPPVLAAVHAAIDIATTRFRDGAVGAGAEAADLGGIGHVVVGRRATLSGGPVAVSCAADPKRPRGLPLDLAAAFAAAAAAARSLGGLPEGALLVVAGLTPPAEPAPGDNWTARLSGLGRARVGFVAVAETA</sequence>
<evidence type="ECO:0008006" key="3">
    <source>
        <dbReference type="Google" id="ProtNLM"/>
    </source>
</evidence>
<dbReference type="Proteomes" id="UP000831327">
    <property type="component" value="Chromosome"/>
</dbReference>
<name>A0ABM7Y6K4_9PROT</name>
<dbReference type="EMBL" id="AP025637">
    <property type="protein sequence ID" value="BDG73632.1"/>
    <property type="molecule type" value="Genomic_DNA"/>
</dbReference>